<dbReference type="EMBL" id="LAZR01011868">
    <property type="protein sequence ID" value="KKM56456.1"/>
    <property type="molecule type" value="Genomic_DNA"/>
</dbReference>
<dbReference type="AlphaFoldDB" id="A0A0F9IQ55"/>
<sequence length="116" mass="13035">MMNATESFEIAAAAFEKATGELPPGKNGCTHSHECIHDWDVWCAAVEYMKKARPSHVALIEEIEKMRAVIQKMKEIFLTVRGPLSLSIVMKTNLTRTDKEYLIDIIDTALKESEAP</sequence>
<name>A0A0F9IQ55_9ZZZZ</name>
<proteinExistence type="predicted"/>
<protein>
    <submittedName>
        <fullName evidence="1">Uncharacterized protein</fullName>
    </submittedName>
</protein>
<accession>A0A0F9IQ55</accession>
<organism evidence="1">
    <name type="scientific">marine sediment metagenome</name>
    <dbReference type="NCBI Taxonomy" id="412755"/>
    <lineage>
        <taxon>unclassified sequences</taxon>
        <taxon>metagenomes</taxon>
        <taxon>ecological metagenomes</taxon>
    </lineage>
</organism>
<reference evidence="1" key="1">
    <citation type="journal article" date="2015" name="Nature">
        <title>Complex archaea that bridge the gap between prokaryotes and eukaryotes.</title>
        <authorList>
            <person name="Spang A."/>
            <person name="Saw J.H."/>
            <person name="Jorgensen S.L."/>
            <person name="Zaremba-Niedzwiedzka K."/>
            <person name="Martijn J."/>
            <person name="Lind A.E."/>
            <person name="van Eijk R."/>
            <person name="Schleper C."/>
            <person name="Guy L."/>
            <person name="Ettema T.J."/>
        </authorList>
    </citation>
    <scope>NUCLEOTIDE SEQUENCE</scope>
</reference>
<comment type="caution">
    <text evidence="1">The sequence shown here is derived from an EMBL/GenBank/DDBJ whole genome shotgun (WGS) entry which is preliminary data.</text>
</comment>
<evidence type="ECO:0000313" key="1">
    <source>
        <dbReference type="EMBL" id="KKM56456.1"/>
    </source>
</evidence>
<gene>
    <name evidence="1" type="ORF">LCGC14_1551610</name>
</gene>